<evidence type="ECO:0000313" key="1">
    <source>
        <dbReference type="EMBL" id="QCI58541.1"/>
    </source>
</evidence>
<keyword evidence="2" id="KW-1185">Reference proteome</keyword>
<reference evidence="2" key="1">
    <citation type="submission" date="2018-12" db="EMBL/GenBank/DDBJ databases">
        <title>Dusodibacter welbiota gen. nov., sp. nov., isolated from human faeces and emended description of the Oscillibacter genus.</title>
        <authorList>
            <person name="Le Roy T."/>
            <person name="Van der Smissen P."/>
            <person name="Delzenne N."/>
            <person name="Muccioli G."/>
            <person name="Collet J.F."/>
            <person name="Cani P.D."/>
        </authorList>
    </citation>
    <scope>NUCLEOTIDE SEQUENCE [LARGE SCALE GENOMIC DNA]</scope>
    <source>
        <strain evidence="2">J115</strain>
    </source>
</reference>
<evidence type="ECO:0000313" key="2">
    <source>
        <dbReference type="Proteomes" id="UP000298642"/>
    </source>
</evidence>
<dbReference type="RefSeq" id="WP_136890834.1">
    <property type="nucleotide sequence ID" value="NZ_CP034413.3"/>
</dbReference>
<name>A0A4D7ALR1_9FIRM</name>
<sequence>MAGIKMNVEFPTRLCEVNGKLGYFHRWEQWSKVVDASPLRGGHPGGQNGQVFGIVEFEDGVRRVGPSSIKFCDEENAILCEMAKHHEALRKGEANAED</sequence>
<dbReference type="EMBL" id="CP034413">
    <property type="protein sequence ID" value="QCI58541.1"/>
    <property type="molecule type" value="Genomic_DNA"/>
</dbReference>
<proteinExistence type="predicted"/>
<gene>
    <name evidence="1" type="ORF">EIO64_04330</name>
</gene>
<dbReference type="AlphaFoldDB" id="A0A4D7ALR1"/>
<dbReference type="Proteomes" id="UP000298642">
    <property type="component" value="Chromosome"/>
</dbReference>
<protein>
    <submittedName>
        <fullName evidence="1">Uncharacterized protein</fullName>
    </submittedName>
</protein>
<organism evidence="1 2">
    <name type="scientific">Dysosmobacter welbionis</name>
    <dbReference type="NCBI Taxonomy" id="2093857"/>
    <lineage>
        <taxon>Bacteria</taxon>
        <taxon>Bacillati</taxon>
        <taxon>Bacillota</taxon>
        <taxon>Clostridia</taxon>
        <taxon>Eubacteriales</taxon>
        <taxon>Oscillospiraceae</taxon>
        <taxon>Dysosmobacter</taxon>
    </lineage>
</organism>
<dbReference type="KEGG" id="obj:EIO64_04330"/>
<accession>A0A4D7ALR1</accession>